<evidence type="ECO:0000256" key="1">
    <source>
        <dbReference type="SAM" id="MobiDB-lite"/>
    </source>
</evidence>
<keyword evidence="4" id="KW-1185">Reference proteome</keyword>
<feature type="signal peptide" evidence="2">
    <location>
        <begin position="1"/>
        <end position="16"/>
    </location>
</feature>
<feature type="chain" id="PRO_5046033271" evidence="2">
    <location>
        <begin position="17"/>
        <end position="242"/>
    </location>
</feature>
<comment type="caution">
    <text evidence="3">The sequence shown here is derived from an EMBL/GenBank/DDBJ whole genome shotgun (WGS) entry which is preliminary data.</text>
</comment>
<protein>
    <submittedName>
        <fullName evidence="3">Ig-like domain-containing protein</fullName>
    </submittedName>
</protein>
<feature type="region of interest" description="Disordered" evidence="1">
    <location>
        <begin position="188"/>
        <end position="210"/>
    </location>
</feature>
<evidence type="ECO:0000256" key="2">
    <source>
        <dbReference type="SAM" id="SignalP"/>
    </source>
</evidence>
<gene>
    <name evidence="3" type="ORF">SCAR479_10513</name>
</gene>
<name>A0ABR2XGB9_9PEZI</name>
<dbReference type="Proteomes" id="UP001465668">
    <property type="component" value="Unassembled WGS sequence"/>
</dbReference>
<evidence type="ECO:0000313" key="4">
    <source>
        <dbReference type="Proteomes" id="UP001465668"/>
    </source>
</evidence>
<sequence>MKVATATLFLAAIADAKNVIGTPIPTQTVVDLFLGAKRPGNYSFDGRIITADETATTYEIRCKSGALNLPGFPTTTCDLKDPVTRPFSRKELGENNFANYSLRLFQPWTVTNGPSTMIGVLSTGIETVTALLAETCTVKDRSAAYCNYTFIESKDGSSTTTSYATTITGDSYIEYPIAITAGFENLPTATASGSTPENTTTTTTVTNQPSSVTNGAAPVVSQIGFTKPIFLVAVIGVFVASW</sequence>
<reference evidence="3 4" key="1">
    <citation type="submission" date="2024-02" db="EMBL/GenBank/DDBJ databases">
        <title>First draft genome assembly of two strains of Seiridium cardinale.</title>
        <authorList>
            <person name="Emiliani G."/>
            <person name="Scali E."/>
        </authorList>
    </citation>
    <scope>NUCLEOTIDE SEQUENCE [LARGE SCALE GENOMIC DNA]</scope>
    <source>
        <strain evidence="3 4">BM-138-000479</strain>
    </source>
</reference>
<feature type="compositionally biased region" description="Low complexity" evidence="1">
    <location>
        <begin position="190"/>
        <end position="210"/>
    </location>
</feature>
<evidence type="ECO:0000313" key="3">
    <source>
        <dbReference type="EMBL" id="KAK9772828.1"/>
    </source>
</evidence>
<dbReference type="EMBL" id="JARVKM010000057">
    <property type="protein sequence ID" value="KAK9772828.1"/>
    <property type="molecule type" value="Genomic_DNA"/>
</dbReference>
<proteinExistence type="predicted"/>
<accession>A0ABR2XGB9</accession>
<keyword evidence="2" id="KW-0732">Signal</keyword>
<organism evidence="3 4">
    <name type="scientific">Seiridium cardinale</name>
    <dbReference type="NCBI Taxonomy" id="138064"/>
    <lineage>
        <taxon>Eukaryota</taxon>
        <taxon>Fungi</taxon>
        <taxon>Dikarya</taxon>
        <taxon>Ascomycota</taxon>
        <taxon>Pezizomycotina</taxon>
        <taxon>Sordariomycetes</taxon>
        <taxon>Xylariomycetidae</taxon>
        <taxon>Amphisphaeriales</taxon>
        <taxon>Sporocadaceae</taxon>
        <taxon>Seiridium</taxon>
    </lineage>
</organism>